<dbReference type="Pfam" id="PF00498">
    <property type="entry name" value="FHA"/>
    <property type="match status" value="1"/>
</dbReference>
<dbReference type="OrthoDB" id="1444227at2"/>
<dbReference type="InterPro" id="IPR000253">
    <property type="entry name" value="FHA_dom"/>
</dbReference>
<proteinExistence type="predicted"/>
<evidence type="ECO:0000313" key="4">
    <source>
        <dbReference type="Proteomes" id="UP000192393"/>
    </source>
</evidence>
<feature type="transmembrane region" description="Helical" evidence="1">
    <location>
        <begin position="145"/>
        <end position="165"/>
    </location>
</feature>
<protein>
    <submittedName>
        <fullName evidence="3">FHA domain-containing protein</fullName>
    </submittedName>
</protein>
<evidence type="ECO:0000313" key="3">
    <source>
        <dbReference type="EMBL" id="SMC67898.1"/>
    </source>
</evidence>
<reference evidence="3 4" key="1">
    <citation type="submission" date="2017-04" db="EMBL/GenBank/DDBJ databases">
        <authorList>
            <person name="Afonso C.L."/>
            <person name="Miller P.J."/>
            <person name="Scott M.A."/>
            <person name="Spackman E."/>
            <person name="Goraichik I."/>
            <person name="Dimitrov K.M."/>
            <person name="Suarez D.L."/>
            <person name="Swayne D.E."/>
        </authorList>
    </citation>
    <scope>NUCLEOTIDE SEQUENCE [LARGE SCALE GENOMIC DNA]</scope>
    <source>
        <strain evidence="3 4">CGMCC 1.12708</strain>
    </source>
</reference>
<keyword evidence="4" id="KW-1185">Reference proteome</keyword>
<dbReference type="EMBL" id="FWXS01000005">
    <property type="protein sequence ID" value="SMC67898.1"/>
    <property type="molecule type" value="Genomic_DNA"/>
</dbReference>
<feature type="domain" description="FHA" evidence="2">
    <location>
        <begin position="3"/>
        <end position="53"/>
    </location>
</feature>
<dbReference type="Proteomes" id="UP000192393">
    <property type="component" value="Unassembled WGS sequence"/>
</dbReference>
<gene>
    <name evidence="3" type="ORF">SAMN06296427_105260</name>
</gene>
<dbReference type="InterPro" id="IPR008984">
    <property type="entry name" value="SMAD_FHA_dom_sf"/>
</dbReference>
<dbReference type="RefSeq" id="WP_084017458.1">
    <property type="nucleotide sequence ID" value="NZ_FWXS01000005.1"/>
</dbReference>
<dbReference type="PROSITE" id="PS50006">
    <property type="entry name" value="FHA_DOMAIN"/>
    <property type="match status" value="1"/>
</dbReference>
<keyword evidence="1" id="KW-0472">Membrane</keyword>
<feature type="transmembrane region" description="Helical" evidence="1">
    <location>
        <begin position="121"/>
        <end position="139"/>
    </location>
</feature>
<accession>A0A1W2B6A9</accession>
<dbReference type="STRING" id="1434700.SAMN06296427_105260"/>
<dbReference type="AlphaFoldDB" id="A0A1W2B6A9"/>
<dbReference type="CDD" id="cd00060">
    <property type="entry name" value="FHA"/>
    <property type="match status" value="1"/>
</dbReference>
<name>A0A1W2B6A9_9FLAO</name>
<evidence type="ECO:0000259" key="2">
    <source>
        <dbReference type="PROSITE" id="PS50006"/>
    </source>
</evidence>
<dbReference type="SUPFAM" id="SSF49879">
    <property type="entry name" value="SMAD/FHA domain"/>
    <property type="match status" value="1"/>
</dbReference>
<evidence type="ECO:0000256" key="1">
    <source>
        <dbReference type="SAM" id="Phobius"/>
    </source>
</evidence>
<dbReference type="Gene3D" id="2.60.200.20">
    <property type="match status" value="1"/>
</dbReference>
<keyword evidence="1" id="KW-1133">Transmembrane helix</keyword>
<dbReference type="SMART" id="SM00240">
    <property type="entry name" value="FHA"/>
    <property type="match status" value="1"/>
</dbReference>
<keyword evidence="1" id="KW-0812">Transmembrane</keyword>
<sequence length="219" mass="24999">MVFKIGRNENNNYVIDDPTVSNFHAQIEIDEQGIWTIQDMDSANGITVNDTEIVSKKINLSDKILLGKFLIDTNELNQKIKEFKRNNQLDFTQEFNVIKEYYDEFNAKSSKLKNTYKLKPILIRAGITLGMIAVIFFLPDGIIDGTLRSTLMVVTGILGGILATFTTNDTKLKNQLEILHAQYSKIILCPKCEHELINKSWGFWKERGGCPKCNCSWNK</sequence>
<organism evidence="3 4">
    <name type="scientific">Moheibacter sediminis</name>
    <dbReference type="NCBI Taxonomy" id="1434700"/>
    <lineage>
        <taxon>Bacteria</taxon>
        <taxon>Pseudomonadati</taxon>
        <taxon>Bacteroidota</taxon>
        <taxon>Flavobacteriia</taxon>
        <taxon>Flavobacteriales</taxon>
        <taxon>Weeksellaceae</taxon>
        <taxon>Moheibacter</taxon>
    </lineage>
</organism>